<dbReference type="EMBL" id="JBHSSE010000002">
    <property type="protein sequence ID" value="MFC6200389.1"/>
    <property type="molecule type" value="Genomic_DNA"/>
</dbReference>
<evidence type="ECO:0008006" key="3">
    <source>
        <dbReference type="Google" id="ProtNLM"/>
    </source>
</evidence>
<accession>A0ABW1SGQ2</accession>
<name>A0ABW1SGQ2_9LACO</name>
<dbReference type="RefSeq" id="WP_137616164.1">
    <property type="nucleotide sequence ID" value="NZ_JBHSSE010000002.1"/>
</dbReference>
<evidence type="ECO:0000313" key="2">
    <source>
        <dbReference type="Proteomes" id="UP001596171"/>
    </source>
</evidence>
<evidence type="ECO:0000313" key="1">
    <source>
        <dbReference type="EMBL" id="MFC6200389.1"/>
    </source>
</evidence>
<protein>
    <recommendedName>
        <fullName evidence="3">DUF2357 domain-containing protein</fullName>
    </recommendedName>
</protein>
<gene>
    <name evidence="1" type="ORF">ACFP1L_00595</name>
</gene>
<organism evidence="1 2">
    <name type="scientific">Lactiplantibacillus nangangensis</name>
    <dbReference type="NCBI Taxonomy" id="2559917"/>
    <lineage>
        <taxon>Bacteria</taxon>
        <taxon>Bacillati</taxon>
        <taxon>Bacillota</taxon>
        <taxon>Bacilli</taxon>
        <taxon>Lactobacillales</taxon>
        <taxon>Lactobacillaceae</taxon>
        <taxon>Lactiplantibacillus</taxon>
    </lineage>
</organism>
<sequence>MSVDAYMVSKGTKQRLKFSSHEIETQEYRDILTLDYVKECVENTQCKLAFFGNENAKIYIDDTKGNGNFLNHTEDVQQKYFNPNSNNVEFDKATFFYIYKNQTSDAPQIKQNMLNYGPGIYRIMVIEPGEKRYFSYFYVKPKFLNEDELMAMRDDVESMVSGLSRSFEAINNGVLSSETKEFSADDLKKIEILHNNIHQFENSIYSIEGNPRLLIAKKYNWTSDKAENIDEYSNKVMTMRPDLEGMYSFKRFVNLDLRDNRVIKYKMIQLKSIINKLVHQLSKKISFINHKNNLMDLTSLKNDKKILLRYGMDINSFLSSASFNEIKSVNGKLSKSAMLNNSYRYIYCLVNSLVKKDSTRNIMVRQYVYDWIRTQDLYEIWGFVRTIKEMIEIGLVPVGGWIFSDDYNVQSVLEHGTSVEFEFQVSGNALLKLTVMYNKSLSREPNNELLWTNSSHNKPDILITIQDSEGTLLNVLVMDTKYRNLKFVYNDKRAQLLGYVDSIKSKMYFKSDSYAAFRHLGFSDKSPVLQVAILYPKILLGSEGVQEKASSFNISSIELRPNIGSDKLRIFIEKGIKNARSLLKSANTVDD</sequence>
<keyword evidence="2" id="KW-1185">Reference proteome</keyword>
<dbReference type="Proteomes" id="UP001596171">
    <property type="component" value="Unassembled WGS sequence"/>
</dbReference>
<comment type="caution">
    <text evidence="1">The sequence shown here is derived from an EMBL/GenBank/DDBJ whole genome shotgun (WGS) entry which is preliminary data.</text>
</comment>
<proteinExistence type="predicted"/>
<reference evidence="2" key="1">
    <citation type="journal article" date="2019" name="Int. J. Syst. Evol. Microbiol.">
        <title>The Global Catalogue of Microorganisms (GCM) 10K type strain sequencing project: providing services to taxonomists for standard genome sequencing and annotation.</title>
        <authorList>
            <consortium name="The Broad Institute Genomics Platform"/>
            <consortium name="The Broad Institute Genome Sequencing Center for Infectious Disease"/>
            <person name="Wu L."/>
            <person name="Ma J."/>
        </authorList>
    </citation>
    <scope>NUCLEOTIDE SEQUENCE [LARGE SCALE GENOMIC DNA]</scope>
    <source>
        <strain evidence="2">CCM 8930</strain>
    </source>
</reference>